<dbReference type="PROSITE" id="PS00080">
    <property type="entry name" value="MULTICOPPER_OXIDASE2"/>
    <property type="match status" value="1"/>
</dbReference>
<keyword evidence="6" id="KW-0132">Cell division</keyword>
<dbReference type="SUPFAM" id="SSF49503">
    <property type="entry name" value="Cupredoxins"/>
    <property type="match status" value="3"/>
</dbReference>
<dbReference type="RefSeq" id="WP_073027175.1">
    <property type="nucleotide sequence ID" value="NZ_FQXJ01000003.1"/>
</dbReference>
<evidence type="ECO:0000259" key="5">
    <source>
        <dbReference type="Pfam" id="PF07732"/>
    </source>
</evidence>
<feature type="domain" description="Plastocyanin-like" evidence="4">
    <location>
        <begin position="359"/>
        <end position="467"/>
    </location>
</feature>
<dbReference type="EMBL" id="FQXJ01000003">
    <property type="protein sequence ID" value="SHH11672.1"/>
    <property type="molecule type" value="Genomic_DNA"/>
</dbReference>
<feature type="domain" description="Plastocyanin-like" evidence="5">
    <location>
        <begin position="36"/>
        <end position="148"/>
    </location>
</feature>
<dbReference type="OrthoDB" id="9757546at2"/>
<dbReference type="Pfam" id="PF07731">
    <property type="entry name" value="Cu-oxidase_2"/>
    <property type="match status" value="1"/>
</dbReference>
<evidence type="ECO:0000259" key="4">
    <source>
        <dbReference type="Pfam" id="PF07731"/>
    </source>
</evidence>
<dbReference type="GO" id="GO:0005507">
    <property type="term" value="F:copper ion binding"/>
    <property type="evidence" value="ECO:0007669"/>
    <property type="project" value="InterPro"/>
</dbReference>
<dbReference type="GO" id="GO:0016491">
    <property type="term" value="F:oxidoreductase activity"/>
    <property type="evidence" value="ECO:0007669"/>
    <property type="project" value="UniProtKB-KW"/>
</dbReference>
<evidence type="ECO:0000256" key="1">
    <source>
        <dbReference type="ARBA" id="ARBA00022723"/>
    </source>
</evidence>
<proteinExistence type="predicted"/>
<gene>
    <name evidence="6" type="ORF">SAMN02746098_00211</name>
</gene>
<keyword evidence="6" id="KW-0946">Virion</keyword>
<dbReference type="GO" id="GO:0051301">
    <property type="term" value="P:cell division"/>
    <property type="evidence" value="ECO:0007669"/>
    <property type="project" value="UniProtKB-KW"/>
</dbReference>
<keyword evidence="1" id="KW-0479">Metal-binding</keyword>
<dbReference type="Pfam" id="PF00394">
    <property type="entry name" value="Cu-oxidase"/>
    <property type="match status" value="1"/>
</dbReference>
<dbReference type="InterPro" id="IPR011707">
    <property type="entry name" value="Cu-oxidase-like_N"/>
</dbReference>
<keyword evidence="2" id="KW-0560">Oxidoreductase</keyword>
<dbReference type="InterPro" id="IPR033138">
    <property type="entry name" value="Cu_oxidase_CS"/>
</dbReference>
<evidence type="ECO:0000313" key="7">
    <source>
        <dbReference type="Proteomes" id="UP000183954"/>
    </source>
</evidence>
<dbReference type="Gene3D" id="2.60.40.420">
    <property type="entry name" value="Cupredoxins - blue copper proteins"/>
    <property type="match status" value="2"/>
</dbReference>
<keyword evidence="6" id="KW-0131">Cell cycle</keyword>
<sequence>MKKKVIIIAFALTVLGGAYYFFSTPQVKATEFNLDIKETAWEIRAGLTTNVWSYGGTVPGMPIVVKKGDTVRISGINNLPTSTNIHWHGLVVPNDQDGPGKTIEPGKRFTYSFKVNDSGTYWYHSHYRPVLDQVDNGLYAPFIIKAPEDDLYSGDHVLVLDDWYLDAKGNRLQGTARGDMERFGNVETVNGKTDSAIEPLVLRKGELHKLRFINASTAAVHTIKISGHKFRVTHTDGHPLAEPYETDTITLSPAERIDAEVAAVGEEEKSYLIESERSELGIKIPINYQVGQVSTVLSPFVPPQSIAIPEIDNRTPDYTLTLNSVMDMAANGQSSNLGGGHDMTSMPMPATESGAMDSMMRWTINGKSYPDTYPIAVKLGEVVKLRLWNKDVSTAEEMDHPIHIHGTAFQIVSLNGSKPERETWKDTVNVPAGEYVDIAFTMTNPGTWMLHCHILDHEDGGMMTSIVAK</sequence>
<dbReference type="InterPro" id="IPR011706">
    <property type="entry name" value="Cu-oxidase_C"/>
</dbReference>
<name>A0A1M5QCD8_9FIRM</name>
<protein>
    <submittedName>
        <fullName evidence="6">Multicopper oxidase with three cupredoxin domains (Includes cell division protein FtsP and spore coat protein CotA)</fullName>
    </submittedName>
</protein>
<dbReference type="PANTHER" id="PTHR11709">
    <property type="entry name" value="MULTI-COPPER OXIDASE"/>
    <property type="match status" value="1"/>
</dbReference>
<dbReference type="CDD" id="cd04207">
    <property type="entry name" value="CuRO_3_LCC_like"/>
    <property type="match status" value="1"/>
</dbReference>
<dbReference type="PROSITE" id="PS00079">
    <property type="entry name" value="MULTICOPPER_OXIDASE1"/>
    <property type="match status" value="1"/>
</dbReference>
<keyword evidence="7" id="KW-1185">Reference proteome</keyword>
<dbReference type="InterPro" id="IPR008972">
    <property type="entry name" value="Cupredoxin"/>
</dbReference>
<dbReference type="InterPro" id="IPR045087">
    <property type="entry name" value="Cu-oxidase_fam"/>
</dbReference>
<organism evidence="6 7">
    <name type="scientific">Desulfosporosinus lacus DSM 15449</name>
    <dbReference type="NCBI Taxonomy" id="1121420"/>
    <lineage>
        <taxon>Bacteria</taxon>
        <taxon>Bacillati</taxon>
        <taxon>Bacillota</taxon>
        <taxon>Clostridia</taxon>
        <taxon>Eubacteriales</taxon>
        <taxon>Desulfitobacteriaceae</taxon>
        <taxon>Desulfosporosinus</taxon>
    </lineage>
</organism>
<dbReference type="InterPro" id="IPR001117">
    <property type="entry name" value="Cu-oxidase_2nd"/>
</dbReference>
<accession>A0A1M5QCD8</accession>
<dbReference type="AlphaFoldDB" id="A0A1M5QCD8"/>
<evidence type="ECO:0000259" key="3">
    <source>
        <dbReference type="Pfam" id="PF00394"/>
    </source>
</evidence>
<dbReference type="Pfam" id="PF07732">
    <property type="entry name" value="Cu-oxidase_3"/>
    <property type="match status" value="1"/>
</dbReference>
<evidence type="ECO:0000256" key="2">
    <source>
        <dbReference type="ARBA" id="ARBA00023002"/>
    </source>
</evidence>
<reference evidence="7" key="1">
    <citation type="submission" date="2016-11" db="EMBL/GenBank/DDBJ databases">
        <authorList>
            <person name="Varghese N."/>
            <person name="Submissions S."/>
        </authorList>
    </citation>
    <scope>NUCLEOTIDE SEQUENCE [LARGE SCALE GENOMIC DNA]</scope>
    <source>
        <strain evidence="7">DSM 15449</strain>
    </source>
</reference>
<keyword evidence="6" id="KW-0167">Capsid protein</keyword>
<dbReference type="Proteomes" id="UP000183954">
    <property type="component" value="Unassembled WGS sequence"/>
</dbReference>
<evidence type="ECO:0000313" key="6">
    <source>
        <dbReference type="EMBL" id="SHH11672.1"/>
    </source>
</evidence>
<dbReference type="InterPro" id="IPR002355">
    <property type="entry name" value="Cu_oxidase_Cu_BS"/>
</dbReference>
<dbReference type="STRING" id="1121420.SAMN02746098_00211"/>
<feature type="domain" description="Plastocyanin-like" evidence="3">
    <location>
        <begin position="155"/>
        <end position="275"/>
    </location>
</feature>